<proteinExistence type="inferred from homology"/>
<dbReference type="Pfam" id="PF13086">
    <property type="entry name" value="AAA_11"/>
    <property type="match status" value="1"/>
</dbReference>
<dbReference type="CDD" id="cd18808">
    <property type="entry name" value="SF1_C_Upf1"/>
    <property type="match status" value="1"/>
</dbReference>
<dbReference type="PANTHER" id="PTHR43788">
    <property type="entry name" value="DNA2/NAM7 HELICASE FAMILY MEMBER"/>
    <property type="match status" value="1"/>
</dbReference>
<feature type="domain" description="DNA2/NAM7 helicase helicase" evidence="7">
    <location>
        <begin position="371"/>
        <end position="494"/>
    </location>
</feature>
<dbReference type="SUPFAM" id="SSF52540">
    <property type="entry name" value="P-loop containing nucleoside triphosphate hydrolases"/>
    <property type="match status" value="1"/>
</dbReference>
<keyword evidence="5" id="KW-0067">ATP-binding</keyword>
<dbReference type="GO" id="GO:0005524">
    <property type="term" value="F:ATP binding"/>
    <property type="evidence" value="ECO:0007669"/>
    <property type="project" value="UniProtKB-KW"/>
</dbReference>
<keyword evidence="2" id="KW-0547">Nucleotide-binding</keyword>
<name>A0AAD0F485_9FUSO</name>
<evidence type="ECO:0000256" key="3">
    <source>
        <dbReference type="ARBA" id="ARBA00022801"/>
    </source>
</evidence>
<evidence type="ECO:0000256" key="6">
    <source>
        <dbReference type="SAM" id="Coils"/>
    </source>
</evidence>
<evidence type="ECO:0000256" key="2">
    <source>
        <dbReference type="ARBA" id="ARBA00022741"/>
    </source>
</evidence>
<keyword evidence="4" id="KW-0347">Helicase</keyword>
<dbReference type="InterPro" id="IPR027417">
    <property type="entry name" value="P-loop_NTPase"/>
</dbReference>
<dbReference type="InterPro" id="IPR049468">
    <property type="entry name" value="Restrct_endonuc-II-like_dom"/>
</dbReference>
<evidence type="ECO:0000256" key="5">
    <source>
        <dbReference type="ARBA" id="ARBA00022840"/>
    </source>
</evidence>
<dbReference type="GO" id="GO:0016787">
    <property type="term" value="F:hydrolase activity"/>
    <property type="evidence" value="ECO:0007669"/>
    <property type="project" value="UniProtKB-KW"/>
</dbReference>
<dbReference type="Pfam" id="PF13087">
    <property type="entry name" value="AAA_12"/>
    <property type="match status" value="1"/>
</dbReference>
<dbReference type="Gene3D" id="3.40.50.300">
    <property type="entry name" value="P-loop containing nucleotide triphosphate hydrolases"/>
    <property type="match status" value="3"/>
</dbReference>
<keyword evidence="3" id="KW-0378">Hydrolase</keyword>
<dbReference type="InterPro" id="IPR011335">
    <property type="entry name" value="Restrct_endonuc-II-like"/>
</dbReference>
<sequence>MLKLKLHIKILGGEMEDKEKVVSLYNYIAEVSKSLKDTKINVTEEKWFDFFENFPKHENIIFDYKNLDESYFENEENRLLEIKKPNFLKPLLLDEDLLKWLEGDWKDYKSTLTIKEKIVNEEADEEISKIISITSEIKENLEKELEKREIWIKEQLTIEEVRTFFDTLYVKYLELNKDSETLELVIGNGIVKIKNKNVYYPILLKKVRIDFDAKNNILILIDPLANENFSTTLYTNFLNEIDGINLNHVFELEEEIKEKDLHPLNKKEIDDFFRKFIHRLSNKGYFIDDEEIANIKEDDILIEDKPLIFIRKKDTGIVKAIESIVDRIENHGEIPNQLLELVGIIKNKENNKNISIENIKEEEILFVKDTNREQIDIAKQIEINDAVVVQGPPGTGKTHTIANLLGHFLAQGKNVLITSHTKKALRVLKEKIPKNIQGLCISILDDDNSDMRKSVESISEKMGHFTSDNLKKEVEELENIRINEYNDLKDINKKMYIIKHKESQSIVFNSESFSIQDIGTFLRNNPKILEKIPGKISDLVPCPITNEEFKFLSNEYKEIIDKDEEKEITLGLNDITDYLDEEAFKNLIDSKKLADYEFKEIVKGTDYIFKNKYLLINDKELVDLEKFKENYTGNFIPKELKKNIEKWKIEAAIAGLTNGGNRINWENFIEEIKRTYKYSSDMTPKLFKKKINFSDLSLANAKQLVQDLKNAFDNPGFLLSLNLKKAKNNIGDKVTLNGELIKDTSECTLILEYLDLLIQEKELKESWKELIEKNEGVSVDSLDDNLLDYAFESLKEIEYFLNWAHSEKDNLLKNIEKIGINKENLFDDTDISIEKIKNILTSIKDIEKVIEVSNKALNLAEKKEEYSLYLKDIEKITKKNSILDNELKNSVEHEDIEKYSIYLEKLKNILIKENSYNKRKEILSKISKIAFDWYEALKNRTVEPIEDVYEVWKWKQLSQELEKLEKEPYEKLEKKALEKVKNIRKATLELVEKKSWYHVLHFIEKKENLLVSQALRGWGQTIQKIGKGTGKNAPLYRKQAKEKMATCQKAVPAWIMPMNKVIDTLNPAENKFDIIIIDEASQSDLSSLILLYMAKKVIIVGDDKQVSPLDVGKSIDKINTLRTKYIEGKITNHDLYGLNSSLYSVASTTYQPLMLKEHFRCVPEIIAYSNKTSYNFKIKPLRESSSSILKPAVIDYKVAGVRDDKRKINIIEAKTIVALIKACLEEKEYSESSFGVISLLGDEQVELIQKLIIEKIDTIDIEKHNILCGNPSHFQGDERDVMFLTMVDSNSGEGPLRMMTDGTEAARKKRYNVAASRAKDQMWVINSLDANNDLKTGDIRKEFLEYINNPKDFILAEEIEKNSESIFEEEVVKYLVSEGYHIKQQWEVGAYRIDMVALFQDKKIAIECDGEKWHSTEEQIKQDMERQSILERCGWEFIRIRGSKYFRNPESTMKDVIDELNKKGIYPEKMESKNYLIKEEELLNKIKTKAFEILQSWDDNSSEFEDIPLKISKNKSTDTPVLVNIPIPEEIENEIEDEKTIKEDVKKIDLNDNTSDFDERDIFKFLDDEGVNYIDHRMFSGLLWVIYDEEKKEKIENFFKAHNYNYSLEKRGVILTSGKAAWRLKNL</sequence>
<dbReference type="InterPro" id="IPR041679">
    <property type="entry name" value="DNA2/NAM7-like_C"/>
</dbReference>
<evidence type="ECO:0000259" key="8">
    <source>
        <dbReference type="Pfam" id="PF13087"/>
    </source>
</evidence>
<dbReference type="InterPro" id="IPR050534">
    <property type="entry name" value="Coronavir_polyprotein_1ab"/>
</dbReference>
<evidence type="ECO:0000259" key="9">
    <source>
        <dbReference type="Pfam" id="PF18741"/>
    </source>
</evidence>
<accession>A0AAD0F485</accession>
<feature type="domain" description="Restriction endonuclease type II-like" evidence="9">
    <location>
        <begin position="1367"/>
        <end position="1460"/>
    </location>
</feature>
<dbReference type="Pfam" id="PF18741">
    <property type="entry name" value="MTES_1575"/>
    <property type="match status" value="1"/>
</dbReference>
<feature type="coiled-coil region" evidence="6">
    <location>
        <begin position="843"/>
        <end position="879"/>
    </location>
</feature>
<dbReference type="Proteomes" id="UP000231749">
    <property type="component" value="Chromosome"/>
</dbReference>
<organism evidence="10 11">
    <name type="scientific">Fusobacterium pseudoperiodonticum</name>
    <dbReference type="NCBI Taxonomy" id="2663009"/>
    <lineage>
        <taxon>Bacteria</taxon>
        <taxon>Fusobacteriati</taxon>
        <taxon>Fusobacteriota</taxon>
        <taxon>Fusobacteriia</taxon>
        <taxon>Fusobacteriales</taxon>
        <taxon>Fusobacteriaceae</taxon>
        <taxon>Fusobacterium</taxon>
    </lineage>
</organism>
<evidence type="ECO:0000313" key="11">
    <source>
        <dbReference type="Proteomes" id="UP000231749"/>
    </source>
</evidence>
<evidence type="ECO:0000256" key="1">
    <source>
        <dbReference type="ARBA" id="ARBA00007913"/>
    </source>
</evidence>
<dbReference type="SUPFAM" id="SSF52980">
    <property type="entry name" value="Restriction endonuclease-like"/>
    <property type="match status" value="1"/>
</dbReference>
<evidence type="ECO:0000256" key="4">
    <source>
        <dbReference type="ARBA" id="ARBA00022806"/>
    </source>
</evidence>
<keyword evidence="6" id="KW-0175">Coiled coil</keyword>
<feature type="coiled-coil region" evidence="6">
    <location>
        <begin position="467"/>
        <end position="494"/>
    </location>
</feature>
<gene>
    <name evidence="10" type="ORF">CTM86_04845</name>
</gene>
<dbReference type="EMBL" id="CP024702">
    <property type="protein sequence ID" value="ATV65967.1"/>
    <property type="molecule type" value="Genomic_DNA"/>
</dbReference>
<dbReference type="Gene3D" id="3.40.960.10">
    <property type="entry name" value="VSR Endonuclease"/>
    <property type="match status" value="1"/>
</dbReference>
<evidence type="ECO:0000259" key="7">
    <source>
        <dbReference type="Pfam" id="PF13086"/>
    </source>
</evidence>
<keyword evidence="10" id="KW-0413">Isomerase</keyword>
<reference evidence="11" key="1">
    <citation type="submission" date="2017-11" db="EMBL/GenBank/DDBJ databases">
        <title>Genome sequencing of Fusobacterium periodonticum KCOM 1282.</title>
        <authorList>
            <person name="Kook J.-K."/>
            <person name="Park S.-N."/>
            <person name="Lim Y.K."/>
        </authorList>
    </citation>
    <scope>NUCLEOTIDE SEQUENCE [LARGE SCALE GENOMIC DNA]</scope>
    <source>
        <strain evidence="11">KCOM 1282</strain>
    </source>
</reference>
<protein>
    <submittedName>
        <fullName evidence="10">Disulfide isomerase</fullName>
    </submittedName>
</protein>
<dbReference type="InterPro" id="IPR041677">
    <property type="entry name" value="DNA2/NAM7_AAA_11"/>
</dbReference>
<dbReference type="InterPro" id="IPR047187">
    <property type="entry name" value="SF1_C_Upf1"/>
</dbReference>
<dbReference type="PANTHER" id="PTHR43788:SF8">
    <property type="entry name" value="DNA-BINDING PROTEIN SMUBP-2"/>
    <property type="match status" value="1"/>
</dbReference>
<dbReference type="GO" id="GO:0043139">
    <property type="term" value="F:5'-3' DNA helicase activity"/>
    <property type="evidence" value="ECO:0007669"/>
    <property type="project" value="TreeGrafter"/>
</dbReference>
<comment type="similarity">
    <text evidence="1">Belongs to the DNA2/NAM7 helicase family.</text>
</comment>
<feature type="domain" description="DNA2/NAM7 helicase-like C-terminal" evidence="8">
    <location>
        <begin position="1142"/>
        <end position="1326"/>
    </location>
</feature>
<evidence type="ECO:0000313" key="10">
    <source>
        <dbReference type="EMBL" id="ATV65967.1"/>
    </source>
</evidence>